<evidence type="ECO:0000256" key="6">
    <source>
        <dbReference type="ARBA" id="ARBA00022691"/>
    </source>
</evidence>
<evidence type="ECO:0000256" key="3">
    <source>
        <dbReference type="ARBA" id="ARBA00022490"/>
    </source>
</evidence>
<keyword evidence="5 7" id="KW-0808">Transferase</keyword>
<evidence type="ECO:0000256" key="7">
    <source>
        <dbReference type="HAMAP-Rule" id="MF_00090"/>
    </source>
</evidence>
<protein>
    <recommendedName>
        <fullName evidence="7">Protein-L-isoaspartate O-methyltransferase</fullName>
        <ecNumber evidence="7">2.1.1.77</ecNumber>
    </recommendedName>
    <alternativeName>
        <fullName evidence="7">L-isoaspartyl protein carboxyl methyltransferase</fullName>
    </alternativeName>
    <alternativeName>
        <fullName evidence="7">Protein L-isoaspartyl methyltransferase</fullName>
    </alternativeName>
    <alternativeName>
        <fullName evidence="7">Protein-beta-aspartate methyltransferase</fullName>
        <shortName evidence="7">PIMT</shortName>
    </alternativeName>
</protein>
<comment type="similarity">
    <text evidence="2 7">Belongs to the methyltransferase superfamily. L-isoaspartyl/D-aspartyl protein methyltransferase family.</text>
</comment>
<dbReference type="Gene3D" id="3.40.50.150">
    <property type="entry name" value="Vaccinia Virus protein VP39"/>
    <property type="match status" value="1"/>
</dbReference>
<comment type="caution">
    <text evidence="8">The sequence shown here is derived from an EMBL/GenBank/DDBJ whole genome shotgun (WGS) entry which is preliminary data.</text>
</comment>
<dbReference type="GO" id="GO:0005737">
    <property type="term" value="C:cytoplasm"/>
    <property type="evidence" value="ECO:0007669"/>
    <property type="project" value="UniProtKB-SubCell"/>
</dbReference>
<dbReference type="InterPro" id="IPR029063">
    <property type="entry name" value="SAM-dependent_MTases_sf"/>
</dbReference>
<dbReference type="SUPFAM" id="SSF53335">
    <property type="entry name" value="S-adenosyl-L-methionine-dependent methyltransferases"/>
    <property type="match status" value="1"/>
</dbReference>
<dbReference type="PANTHER" id="PTHR11579:SF0">
    <property type="entry name" value="PROTEIN-L-ISOASPARTATE(D-ASPARTATE) O-METHYLTRANSFERASE"/>
    <property type="match status" value="1"/>
</dbReference>
<evidence type="ECO:0000256" key="2">
    <source>
        <dbReference type="ARBA" id="ARBA00005369"/>
    </source>
</evidence>
<dbReference type="NCBIfam" id="NF001453">
    <property type="entry name" value="PRK00312.1"/>
    <property type="match status" value="1"/>
</dbReference>
<keyword evidence="3 7" id="KW-0963">Cytoplasm</keyword>
<feature type="active site" evidence="7">
    <location>
        <position position="52"/>
    </location>
</feature>
<accession>A0AAE4ZCJ2</accession>
<dbReference type="Proteomes" id="UP000702544">
    <property type="component" value="Unassembled WGS sequence"/>
</dbReference>
<comment type="catalytic activity">
    <reaction evidence="7">
        <text>[protein]-L-isoaspartate + S-adenosyl-L-methionine = [protein]-L-isoaspartate alpha-methyl ester + S-adenosyl-L-homocysteine</text>
        <dbReference type="Rhea" id="RHEA:12705"/>
        <dbReference type="Rhea" id="RHEA-COMP:12143"/>
        <dbReference type="Rhea" id="RHEA-COMP:12144"/>
        <dbReference type="ChEBI" id="CHEBI:57856"/>
        <dbReference type="ChEBI" id="CHEBI:59789"/>
        <dbReference type="ChEBI" id="CHEBI:90596"/>
        <dbReference type="ChEBI" id="CHEBI:90598"/>
        <dbReference type="EC" id="2.1.1.77"/>
    </reaction>
</comment>
<organism evidence="8 9">
    <name type="scientific">Candidatus Kutchimonas denitrificans</name>
    <dbReference type="NCBI Taxonomy" id="3056748"/>
    <lineage>
        <taxon>Bacteria</taxon>
        <taxon>Pseudomonadati</taxon>
        <taxon>Gemmatimonadota</taxon>
        <taxon>Gemmatimonadia</taxon>
        <taxon>Candidatus Palauibacterales</taxon>
        <taxon>Candidatus Palauibacteraceae</taxon>
        <taxon>Candidatus Kutchimonas</taxon>
    </lineage>
</organism>
<dbReference type="EMBL" id="JAACAK010000112">
    <property type="protein sequence ID" value="NIR76016.1"/>
    <property type="molecule type" value="Genomic_DNA"/>
</dbReference>
<sequence length="205" mass="22866">MVETQIKQRGVTDPRVLEAMERVPRHRFVVAGHERHAHDDTALPLEAGQSISQPYIVAAMTEALEPKPSDRILEVGTGSGYQTAVLAEIVDKVYTIERIAVLSRTARQLLDDLGYTDIEYRVADGAQGWPEEAPFDGILVTAGAERLPERLLEQLSDGGCLVIPIGGRIDQDLYQIRRSGSRFEDRFITRCRFVPLVEEREGPAE</sequence>
<dbReference type="CDD" id="cd02440">
    <property type="entry name" value="AdoMet_MTases"/>
    <property type="match status" value="1"/>
</dbReference>
<dbReference type="GO" id="GO:0032259">
    <property type="term" value="P:methylation"/>
    <property type="evidence" value="ECO:0007669"/>
    <property type="project" value="UniProtKB-KW"/>
</dbReference>
<dbReference type="EC" id="2.1.1.77" evidence="7"/>
<keyword evidence="6 7" id="KW-0949">S-adenosyl-L-methionine</keyword>
<dbReference type="FunFam" id="3.40.50.150:FF:000010">
    <property type="entry name" value="Protein-L-isoaspartate O-methyltransferase"/>
    <property type="match status" value="1"/>
</dbReference>
<evidence type="ECO:0000256" key="1">
    <source>
        <dbReference type="ARBA" id="ARBA00004496"/>
    </source>
</evidence>
<dbReference type="HAMAP" id="MF_00090">
    <property type="entry name" value="PIMT"/>
    <property type="match status" value="1"/>
</dbReference>
<dbReference type="GO" id="GO:0030091">
    <property type="term" value="P:protein repair"/>
    <property type="evidence" value="ECO:0007669"/>
    <property type="project" value="UniProtKB-UniRule"/>
</dbReference>
<proteinExistence type="inferred from homology"/>
<evidence type="ECO:0000313" key="8">
    <source>
        <dbReference type="EMBL" id="NIR76016.1"/>
    </source>
</evidence>
<dbReference type="Pfam" id="PF01135">
    <property type="entry name" value="PCMT"/>
    <property type="match status" value="1"/>
</dbReference>
<gene>
    <name evidence="7" type="primary">pcm</name>
    <name evidence="8" type="ORF">GWO12_13050</name>
</gene>
<dbReference type="PROSITE" id="PS01279">
    <property type="entry name" value="PCMT"/>
    <property type="match status" value="1"/>
</dbReference>
<evidence type="ECO:0000256" key="4">
    <source>
        <dbReference type="ARBA" id="ARBA00022603"/>
    </source>
</evidence>
<dbReference type="GO" id="GO:0004719">
    <property type="term" value="F:protein-L-isoaspartate (D-aspartate) O-methyltransferase activity"/>
    <property type="evidence" value="ECO:0007669"/>
    <property type="project" value="UniProtKB-UniRule"/>
</dbReference>
<comment type="subcellular location">
    <subcellularLocation>
        <location evidence="1 7">Cytoplasm</location>
    </subcellularLocation>
</comment>
<reference evidence="8 9" key="1">
    <citation type="submission" date="2020-01" db="EMBL/GenBank/DDBJ databases">
        <title>Genomes assembled from Gulf of Kutch pelagic sediment metagenomes.</title>
        <authorList>
            <person name="Chandrashekar M."/>
            <person name="Mahajan M.S."/>
            <person name="Dave K.J."/>
            <person name="Vatsa P."/>
            <person name="Nathani N.M."/>
        </authorList>
    </citation>
    <scope>NUCLEOTIDE SEQUENCE [LARGE SCALE GENOMIC DNA]</scope>
    <source>
        <strain evidence="8">KS3-K002</strain>
    </source>
</reference>
<keyword evidence="4 7" id="KW-0489">Methyltransferase</keyword>
<name>A0AAE4ZCJ2_9BACT</name>
<evidence type="ECO:0000313" key="9">
    <source>
        <dbReference type="Proteomes" id="UP000702544"/>
    </source>
</evidence>
<dbReference type="InterPro" id="IPR000682">
    <property type="entry name" value="PCMT"/>
</dbReference>
<dbReference type="AlphaFoldDB" id="A0AAE4ZCJ2"/>
<evidence type="ECO:0000256" key="5">
    <source>
        <dbReference type="ARBA" id="ARBA00022679"/>
    </source>
</evidence>
<comment type="function">
    <text evidence="7">Catalyzes the methyl esterification of L-isoaspartyl residues in peptides and proteins that result from spontaneous decomposition of normal L-aspartyl and L-asparaginyl residues. It plays a role in the repair and/or degradation of damaged proteins.</text>
</comment>
<dbReference type="PANTHER" id="PTHR11579">
    <property type="entry name" value="PROTEIN-L-ISOASPARTATE O-METHYLTRANSFERASE"/>
    <property type="match status" value="1"/>
</dbReference>
<dbReference type="NCBIfam" id="TIGR00080">
    <property type="entry name" value="pimt"/>
    <property type="match status" value="1"/>
</dbReference>